<dbReference type="EMBL" id="CP016172">
    <property type="protein sequence ID" value="ANN80549.1"/>
    <property type="molecule type" value="Genomic_DNA"/>
</dbReference>
<evidence type="ECO:0000313" key="2">
    <source>
        <dbReference type="EMBL" id="ANN80549.1"/>
    </source>
</evidence>
<proteinExistence type="predicted"/>
<evidence type="ECO:0008006" key="4">
    <source>
        <dbReference type="Google" id="ProtNLM"/>
    </source>
</evidence>
<evidence type="ECO:0000313" key="3">
    <source>
        <dbReference type="Proteomes" id="UP000091926"/>
    </source>
</evidence>
<dbReference type="STRING" id="463014.BAU07_16400"/>
<evidence type="ECO:0000256" key="1">
    <source>
        <dbReference type="SAM" id="Phobius"/>
    </source>
</evidence>
<feature type="transmembrane region" description="Helical" evidence="1">
    <location>
        <begin position="129"/>
        <end position="148"/>
    </location>
</feature>
<keyword evidence="1" id="KW-0812">Transmembrane</keyword>
<keyword evidence="1" id="KW-1133">Transmembrane helix</keyword>
<feature type="transmembrane region" description="Helical" evidence="1">
    <location>
        <begin position="32"/>
        <end position="49"/>
    </location>
</feature>
<feature type="transmembrane region" description="Helical" evidence="1">
    <location>
        <begin position="84"/>
        <end position="108"/>
    </location>
</feature>
<dbReference type="OrthoDB" id="8537043at2"/>
<dbReference type="Proteomes" id="UP000091926">
    <property type="component" value="Chromosome"/>
</dbReference>
<gene>
    <name evidence="2" type="ORF">BAU07_16400</name>
</gene>
<dbReference type="AlphaFoldDB" id="A0A193GML2"/>
<name>A0A193GML2_9BORD</name>
<accession>A0A193GML2</accession>
<protein>
    <recommendedName>
        <fullName evidence="4">DNA gyrase subunit B</fullName>
    </recommendedName>
</protein>
<feature type="transmembrane region" description="Helical" evidence="1">
    <location>
        <begin position="154"/>
        <end position="175"/>
    </location>
</feature>
<keyword evidence="3" id="KW-1185">Reference proteome</keyword>
<reference evidence="2 3" key="1">
    <citation type="submission" date="2016-06" db="EMBL/GenBank/DDBJ databases">
        <title>Complete genome sequences of Bordetella bronchialis and Bordetella flabilis.</title>
        <authorList>
            <person name="LiPuma J.J."/>
            <person name="Spilker T."/>
        </authorList>
    </citation>
    <scope>NUCLEOTIDE SEQUENCE [LARGE SCALE GENOMIC DNA]</scope>
    <source>
        <strain evidence="2 3">AU10664</strain>
    </source>
</reference>
<sequence length="200" mass="21242">MRAVVAAALLVAGVAYPFVAHAGLQHGTARWIALPLAGLWLARAFFARGGPAPGGRLLPACALAFCAVIGFVDDPRWLRAYPVLVNAALFAIFAASLRGGMPVIERIARVRQRQLPPSGVAYTRRVTQVWTAFFACNGLAAAALSLWAPWDWWTLYNGAISYVLIGVLIVGEWCVRPAAGKTRPGLVPGAGARIATPDGR</sequence>
<keyword evidence="1" id="KW-0472">Membrane</keyword>
<organism evidence="2 3">
    <name type="scientific">Bordetella flabilis</name>
    <dbReference type="NCBI Taxonomy" id="463014"/>
    <lineage>
        <taxon>Bacteria</taxon>
        <taxon>Pseudomonadati</taxon>
        <taxon>Pseudomonadota</taxon>
        <taxon>Betaproteobacteria</taxon>
        <taxon>Burkholderiales</taxon>
        <taxon>Alcaligenaceae</taxon>
        <taxon>Bordetella</taxon>
    </lineage>
</organism>
<dbReference type="KEGG" id="bfz:BAU07_16400"/>
<feature type="transmembrane region" description="Helical" evidence="1">
    <location>
        <begin position="56"/>
        <end position="72"/>
    </location>
</feature>